<gene>
    <name evidence="2" type="ORF">S01H1_80158</name>
</gene>
<comment type="caution">
    <text evidence="2">The sequence shown here is derived from an EMBL/GenBank/DDBJ whole genome shotgun (WGS) entry which is preliminary data.</text>
</comment>
<organism evidence="2">
    <name type="scientific">marine sediment metagenome</name>
    <dbReference type="NCBI Taxonomy" id="412755"/>
    <lineage>
        <taxon>unclassified sequences</taxon>
        <taxon>metagenomes</taxon>
        <taxon>ecological metagenomes</taxon>
    </lineage>
</organism>
<protein>
    <submittedName>
        <fullName evidence="2">Uncharacterized protein</fullName>
    </submittedName>
</protein>
<feature type="transmembrane region" description="Helical" evidence="1">
    <location>
        <begin position="6"/>
        <end position="21"/>
    </location>
</feature>
<reference evidence="2" key="1">
    <citation type="journal article" date="2014" name="Front. Microbiol.">
        <title>High frequency of phylogenetically diverse reductive dehalogenase-homologous genes in deep subseafloor sedimentary metagenomes.</title>
        <authorList>
            <person name="Kawai M."/>
            <person name="Futagami T."/>
            <person name="Toyoda A."/>
            <person name="Takaki Y."/>
            <person name="Nishi S."/>
            <person name="Hori S."/>
            <person name="Arai W."/>
            <person name="Tsubouchi T."/>
            <person name="Morono Y."/>
            <person name="Uchiyama I."/>
            <person name="Ito T."/>
            <person name="Fujiyama A."/>
            <person name="Inagaki F."/>
            <person name="Takami H."/>
        </authorList>
    </citation>
    <scope>NUCLEOTIDE SEQUENCE</scope>
    <source>
        <strain evidence="2">Expedition CK06-06</strain>
    </source>
</reference>
<feature type="non-terminal residue" evidence="2">
    <location>
        <position position="1"/>
    </location>
</feature>
<keyword evidence="1" id="KW-0812">Transmembrane</keyword>
<accession>X0XQY6</accession>
<evidence type="ECO:0000313" key="2">
    <source>
        <dbReference type="EMBL" id="GAG45584.1"/>
    </source>
</evidence>
<keyword evidence="1" id="KW-1133">Transmembrane helix</keyword>
<dbReference type="EMBL" id="BARS01054099">
    <property type="protein sequence ID" value="GAG45584.1"/>
    <property type="molecule type" value="Genomic_DNA"/>
</dbReference>
<keyword evidence="1" id="KW-0472">Membrane</keyword>
<evidence type="ECO:0000256" key="1">
    <source>
        <dbReference type="SAM" id="Phobius"/>
    </source>
</evidence>
<dbReference type="AlphaFoldDB" id="X0XQY6"/>
<name>X0XQY6_9ZZZZ</name>
<proteinExistence type="predicted"/>
<sequence length="71" mass="7723">GFLGGALIGIVGLIVVAGVCVRRDDRKASAKAARNTEQARLRNVERKVETLLECFRRAGKAIVKLDGEEEE</sequence>